<protein>
    <recommendedName>
        <fullName evidence="1">EF-hand domain-containing protein</fullName>
    </recommendedName>
</protein>
<evidence type="ECO:0000259" key="1">
    <source>
        <dbReference type="PROSITE" id="PS50222"/>
    </source>
</evidence>
<dbReference type="EMBL" id="HBKQ01024723">
    <property type="protein sequence ID" value="CAE2242776.1"/>
    <property type="molecule type" value="Transcribed_RNA"/>
</dbReference>
<sequence length="138" mass="15488">MGDAGEEENLSEEELMEVFDKIDVDHLGHINQDQLLETLTSRDVEVRRKRKSIVSMAHAIFNEQDRVGDWKVSRDDWRRLVHETTGNTSLCAKSLPPSMLGGGAPNDLRRASIAQLERSGLRASVPWNYTVPASLNCT</sequence>
<gene>
    <name evidence="2" type="ORF">OAUR00152_LOCUS16886</name>
    <name evidence="3" type="ORF">OAUR00152_LOCUS16887</name>
    <name evidence="4" type="ORF">OAUR00152_LOCUS16888</name>
    <name evidence="5" type="ORF">OAUR00152_LOCUS16890</name>
    <name evidence="6" type="ORF">OAUR00152_LOCUS16891</name>
</gene>
<dbReference type="EMBL" id="HBKQ01024721">
    <property type="protein sequence ID" value="CAE2242774.1"/>
    <property type="molecule type" value="Transcribed_RNA"/>
</dbReference>
<dbReference type="EMBL" id="HBKQ01024724">
    <property type="protein sequence ID" value="CAE2242777.1"/>
    <property type="molecule type" value="Transcribed_RNA"/>
</dbReference>
<evidence type="ECO:0000313" key="3">
    <source>
        <dbReference type="EMBL" id="CAE2242773.1"/>
    </source>
</evidence>
<reference evidence="6" key="1">
    <citation type="submission" date="2021-01" db="EMBL/GenBank/DDBJ databases">
        <authorList>
            <person name="Corre E."/>
            <person name="Pelletier E."/>
            <person name="Niang G."/>
            <person name="Scheremetjew M."/>
            <person name="Finn R."/>
            <person name="Kale V."/>
            <person name="Holt S."/>
            <person name="Cochrane G."/>
            <person name="Meng A."/>
            <person name="Brown T."/>
            <person name="Cohen L."/>
        </authorList>
    </citation>
    <scope>NUCLEOTIDE SEQUENCE</scope>
    <source>
        <strain evidence="6">Isolate 1302-5</strain>
    </source>
</reference>
<proteinExistence type="predicted"/>
<dbReference type="EMBL" id="HBKQ01024719">
    <property type="protein sequence ID" value="CAE2242771.1"/>
    <property type="molecule type" value="Transcribed_RNA"/>
</dbReference>
<name>A0A6U6F587_9STRA</name>
<accession>A0A6U6F587</accession>
<feature type="domain" description="EF-hand" evidence="1">
    <location>
        <begin position="10"/>
        <end position="45"/>
    </location>
</feature>
<dbReference type="InterPro" id="IPR011992">
    <property type="entry name" value="EF-hand-dom_pair"/>
</dbReference>
<dbReference type="PROSITE" id="PS50222">
    <property type="entry name" value="EF_HAND_2"/>
    <property type="match status" value="1"/>
</dbReference>
<dbReference type="EMBL" id="HBKQ01024720">
    <property type="protein sequence ID" value="CAE2242773.1"/>
    <property type="molecule type" value="Transcribed_RNA"/>
</dbReference>
<dbReference type="GO" id="GO:0005509">
    <property type="term" value="F:calcium ion binding"/>
    <property type="evidence" value="ECO:0007669"/>
    <property type="project" value="InterPro"/>
</dbReference>
<evidence type="ECO:0000313" key="6">
    <source>
        <dbReference type="EMBL" id="CAE2242777.1"/>
    </source>
</evidence>
<dbReference type="Gene3D" id="1.10.238.10">
    <property type="entry name" value="EF-hand"/>
    <property type="match status" value="1"/>
</dbReference>
<organism evidence="6">
    <name type="scientific">Odontella aurita</name>
    <dbReference type="NCBI Taxonomy" id="265563"/>
    <lineage>
        <taxon>Eukaryota</taxon>
        <taxon>Sar</taxon>
        <taxon>Stramenopiles</taxon>
        <taxon>Ochrophyta</taxon>
        <taxon>Bacillariophyta</taxon>
        <taxon>Mediophyceae</taxon>
        <taxon>Biddulphiophycidae</taxon>
        <taxon>Eupodiscales</taxon>
        <taxon>Odontellaceae</taxon>
        <taxon>Odontella</taxon>
    </lineage>
</organism>
<evidence type="ECO:0000313" key="2">
    <source>
        <dbReference type="EMBL" id="CAE2242771.1"/>
    </source>
</evidence>
<dbReference type="InterPro" id="IPR002048">
    <property type="entry name" value="EF_hand_dom"/>
</dbReference>
<dbReference type="AlphaFoldDB" id="A0A6U6F587"/>
<evidence type="ECO:0000313" key="4">
    <source>
        <dbReference type="EMBL" id="CAE2242774.1"/>
    </source>
</evidence>
<evidence type="ECO:0000313" key="5">
    <source>
        <dbReference type="EMBL" id="CAE2242776.1"/>
    </source>
</evidence>
<dbReference type="SUPFAM" id="SSF47473">
    <property type="entry name" value="EF-hand"/>
    <property type="match status" value="1"/>
</dbReference>